<dbReference type="PANTHER" id="PTHR13046:SF0">
    <property type="entry name" value="CAAX PRENYL PROTEASE 2"/>
    <property type="match status" value="1"/>
</dbReference>
<evidence type="ECO:0000313" key="15">
    <source>
        <dbReference type="Proteomes" id="UP001334248"/>
    </source>
</evidence>
<evidence type="ECO:0000256" key="12">
    <source>
        <dbReference type="SAM" id="Phobius"/>
    </source>
</evidence>
<evidence type="ECO:0000256" key="4">
    <source>
        <dbReference type="ARBA" id="ARBA00022692"/>
    </source>
</evidence>
<feature type="region of interest" description="Disordered" evidence="11">
    <location>
        <begin position="289"/>
        <end position="311"/>
    </location>
</feature>
<reference evidence="14 15" key="1">
    <citation type="journal article" date="2023" name="Res Sq">
        <title>Genomic and morphological characterization of Knufia obscura isolated from the Mars 2020 spacecraft assembly facility.</title>
        <authorList>
            <person name="Chander A.M."/>
            <person name="Teixeira M.M."/>
            <person name="Singh N.K."/>
            <person name="Williams M.P."/>
            <person name="Parker C.W."/>
            <person name="Leo P."/>
            <person name="Stajich J.E."/>
            <person name="Torok T."/>
            <person name="Tighe S."/>
            <person name="Mason C.E."/>
            <person name="Venkateswaran K."/>
        </authorList>
    </citation>
    <scope>NUCLEOTIDE SEQUENCE [LARGE SCALE GENOMIC DNA]</scope>
    <source>
        <strain evidence="14 15">CCFEE 5817</strain>
    </source>
</reference>
<feature type="transmembrane region" description="Helical" evidence="12">
    <location>
        <begin position="67"/>
        <end position="87"/>
    </location>
</feature>
<dbReference type="Pfam" id="PF02517">
    <property type="entry name" value="Rce1-like"/>
    <property type="match status" value="1"/>
</dbReference>
<comment type="similarity">
    <text evidence="2">Belongs to the peptidase U48 family.</text>
</comment>
<feature type="region of interest" description="Disordered" evidence="11">
    <location>
        <begin position="510"/>
        <end position="552"/>
    </location>
</feature>
<sequence length="643" mass="72262">MAPVDVLWRLVDTATGRKNKHEPAISATTAALISILFTSLYVLPFYLSPRTRPSPTLNRDAPSVIQARVRAVTITVTLSTTVTFYLLHNNGHLSLENSLHHLGLWPISPFVILQPLLLTHILYFGPLYNDIYLDRTLSPISGIWSELVTSLSSSIGYRNYIAGPITEELLFRSVILPIHLLSPLADSPKKLVFLTPLYFGIAHVHHFYEFRLSHPDTPLTPALLRTVFQFGYTTVFGWYAAFVYLRTGSLYAAFIIHAFCNYMGLPRLWGKVRIRHALSKSYRATQLGPVMRGKDDDEREPLSTGTDQGSAKWSLTGASDLHRCHNDDITQAVEDDYDGLPLDHSEKFLDRYGKEHFSLGRAKWSWPHNKQNLIDRVAEIMRRQHAYKQDPARKRARSKSPESTTSMPRKSSRRSSLRSDDHSNTPSSMSTRSAANTRQPAPVPASDKKDETRNIKWQDDSTPGVDTLPHRTRATHNRQSIDQAKRMTPPNQPTFQSPSLRTMYQFIPPSVVTTPHSPPSSKRPTTTATTSIEDHPSSTQSTPADNLTTPNPPTPISAPVRLHTFSFPGVPGPFNVPGDDIASMLHTVLARLEIYRLELDLEAQVEDQSSERLELLTETSMRVSDMLVEIEKRARRAAGREGT</sequence>
<dbReference type="InterPro" id="IPR039731">
    <property type="entry name" value="Rce1"/>
</dbReference>
<evidence type="ECO:0000256" key="10">
    <source>
        <dbReference type="ARBA" id="ARBA00049729"/>
    </source>
</evidence>
<comment type="subcellular location">
    <subcellularLocation>
        <location evidence="1">Endoplasmic reticulum membrane</location>
        <topology evidence="1">Multi-pass membrane protein</topology>
    </subcellularLocation>
</comment>
<keyword evidence="6" id="KW-0256">Endoplasmic reticulum</keyword>
<evidence type="ECO:0000256" key="11">
    <source>
        <dbReference type="SAM" id="MobiDB-lite"/>
    </source>
</evidence>
<evidence type="ECO:0000256" key="1">
    <source>
        <dbReference type="ARBA" id="ARBA00004477"/>
    </source>
</evidence>
<dbReference type="GO" id="GO:0006508">
    <property type="term" value="P:proteolysis"/>
    <property type="evidence" value="ECO:0007669"/>
    <property type="project" value="UniProtKB-KW"/>
</dbReference>
<protein>
    <recommendedName>
        <fullName evidence="10">intramembrane prenyl-peptidase Rce1</fullName>
        <ecNumber evidence="10">3.4.26.1</ecNumber>
    </recommendedName>
</protein>
<evidence type="ECO:0000256" key="7">
    <source>
        <dbReference type="ARBA" id="ARBA00022989"/>
    </source>
</evidence>
<dbReference type="InterPro" id="IPR003675">
    <property type="entry name" value="Rce1/LyrA-like_dom"/>
</dbReference>
<name>A0ABR0RAR3_9EURO</name>
<feature type="domain" description="CAAX prenyl protease 2/Lysostaphin resistance protein A-like" evidence="13">
    <location>
        <begin position="158"/>
        <end position="263"/>
    </location>
</feature>
<proteinExistence type="inferred from homology"/>
<dbReference type="EMBL" id="JAVHJV010000018">
    <property type="protein sequence ID" value="KAK5937239.1"/>
    <property type="molecule type" value="Genomic_DNA"/>
</dbReference>
<feature type="transmembrane region" description="Helical" evidence="12">
    <location>
        <begin position="99"/>
        <end position="124"/>
    </location>
</feature>
<feature type="compositionally biased region" description="Basic and acidic residues" evidence="11">
    <location>
        <begin position="446"/>
        <end position="459"/>
    </location>
</feature>
<dbReference type="GeneID" id="90003988"/>
<feature type="compositionally biased region" description="Polar residues" evidence="11">
    <location>
        <begin position="424"/>
        <end position="439"/>
    </location>
</feature>
<keyword evidence="15" id="KW-1185">Reference proteome</keyword>
<comment type="catalytic activity">
    <reaction evidence="9">
        <text>Hydrolyzes the peptide bond -P2-(S-farnesyl or geranylgeranyl)C-P1'-P2'-P3'-COOH where P1' and P2' are amino acids with aliphatic sidechains and P3' is any C-terminal residue.</text>
        <dbReference type="EC" id="3.4.26.1"/>
    </reaction>
</comment>
<dbReference type="GO" id="GO:0008233">
    <property type="term" value="F:peptidase activity"/>
    <property type="evidence" value="ECO:0007669"/>
    <property type="project" value="UniProtKB-KW"/>
</dbReference>
<gene>
    <name evidence="14" type="primary">RCE1</name>
    <name evidence="14" type="ORF">PMZ80_010539</name>
</gene>
<dbReference type="PANTHER" id="PTHR13046">
    <property type="entry name" value="PROTEASE U48 CAAX PRENYL PROTEASE RCE1"/>
    <property type="match status" value="1"/>
</dbReference>
<dbReference type="EC" id="3.4.26.1" evidence="10"/>
<dbReference type="RefSeq" id="XP_064725329.1">
    <property type="nucleotide sequence ID" value="XM_064878928.1"/>
</dbReference>
<keyword evidence="3 14" id="KW-0645">Protease</keyword>
<evidence type="ECO:0000256" key="9">
    <source>
        <dbReference type="ARBA" id="ARBA00047280"/>
    </source>
</evidence>
<keyword evidence="5" id="KW-0378">Hydrolase</keyword>
<keyword evidence="7 12" id="KW-1133">Transmembrane helix</keyword>
<dbReference type="Proteomes" id="UP001334248">
    <property type="component" value="Unassembled WGS sequence"/>
</dbReference>
<keyword evidence="4 12" id="KW-0812">Transmembrane</keyword>
<feature type="compositionally biased region" description="Polar residues" evidence="11">
    <location>
        <begin position="522"/>
        <end position="549"/>
    </location>
</feature>
<comment type="caution">
    <text evidence="14">The sequence shown here is derived from an EMBL/GenBank/DDBJ whole genome shotgun (WGS) entry which is preliminary data.</text>
</comment>
<accession>A0ABR0RAR3</accession>
<evidence type="ECO:0000256" key="8">
    <source>
        <dbReference type="ARBA" id="ARBA00023136"/>
    </source>
</evidence>
<evidence type="ECO:0000256" key="3">
    <source>
        <dbReference type="ARBA" id="ARBA00022670"/>
    </source>
</evidence>
<evidence type="ECO:0000259" key="13">
    <source>
        <dbReference type="Pfam" id="PF02517"/>
    </source>
</evidence>
<evidence type="ECO:0000256" key="2">
    <source>
        <dbReference type="ARBA" id="ARBA00006897"/>
    </source>
</evidence>
<evidence type="ECO:0000256" key="5">
    <source>
        <dbReference type="ARBA" id="ARBA00022801"/>
    </source>
</evidence>
<keyword evidence="8 12" id="KW-0472">Membrane</keyword>
<evidence type="ECO:0000313" key="14">
    <source>
        <dbReference type="EMBL" id="KAK5937239.1"/>
    </source>
</evidence>
<feature type="transmembrane region" description="Helical" evidence="12">
    <location>
        <begin position="24"/>
        <end position="47"/>
    </location>
</feature>
<evidence type="ECO:0000256" key="6">
    <source>
        <dbReference type="ARBA" id="ARBA00022824"/>
    </source>
</evidence>
<organism evidence="14 15">
    <name type="scientific">Knufia obscura</name>
    <dbReference type="NCBI Taxonomy" id="1635080"/>
    <lineage>
        <taxon>Eukaryota</taxon>
        <taxon>Fungi</taxon>
        <taxon>Dikarya</taxon>
        <taxon>Ascomycota</taxon>
        <taxon>Pezizomycotina</taxon>
        <taxon>Eurotiomycetes</taxon>
        <taxon>Chaetothyriomycetidae</taxon>
        <taxon>Chaetothyriales</taxon>
        <taxon>Trichomeriaceae</taxon>
        <taxon>Knufia</taxon>
    </lineage>
</organism>
<feature type="region of interest" description="Disordered" evidence="11">
    <location>
        <begin position="385"/>
        <end position="494"/>
    </location>
</feature>